<keyword evidence="3" id="KW-0808">Transferase</keyword>
<keyword evidence="2" id="KW-0328">Glycosyltransferase</keyword>
<protein>
    <recommendedName>
        <fullName evidence="7">Hexosyltransferase</fullName>
    </recommendedName>
</protein>
<dbReference type="InParanoid" id="A0A7J7CQ63"/>
<dbReference type="EMBL" id="JAAARO010000014">
    <property type="protein sequence ID" value="KAF5736245.1"/>
    <property type="molecule type" value="Genomic_DNA"/>
</dbReference>
<evidence type="ECO:0000256" key="1">
    <source>
        <dbReference type="ARBA" id="ARBA00004877"/>
    </source>
</evidence>
<evidence type="ECO:0000256" key="3">
    <source>
        <dbReference type="ARBA" id="ARBA00022679"/>
    </source>
</evidence>
<dbReference type="Proteomes" id="UP000593562">
    <property type="component" value="Unassembled WGS sequence"/>
</dbReference>
<organism evidence="5 6">
    <name type="scientific">Tripterygium wilfordii</name>
    <name type="common">Thunder God vine</name>
    <dbReference type="NCBI Taxonomy" id="458696"/>
    <lineage>
        <taxon>Eukaryota</taxon>
        <taxon>Viridiplantae</taxon>
        <taxon>Streptophyta</taxon>
        <taxon>Embryophyta</taxon>
        <taxon>Tracheophyta</taxon>
        <taxon>Spermatophyta</taxon>
        <taxon>Magnoliopsida</taxon>
        <taxon>eudicotyledons</taxon>
        <taxon>Gunneridae</taxon>
        <taxon>Pentapetalae</taxon>
        <taxon>rosids</taxon>
        <taxon>fabids</taxon>
        <taxon>Celastrales</taxon>
        <taxon>Celastraceae</taxon>
        <taxon>Tripterygium</taxon>
    </lineage>
</organism>
<keyword evidence="6" id="KW-1185">Reference proteome</keyword>
<name>A0A7J7CQ63_TRIWF</name>
<evidence type="ECO:0000256" key="2">
    <source>
        <dbReference type="ARBA" id="ARBA00022676"/>
    </source>
</evidence>
<comment type="pathway">
    <text evidence="1">Glycan metabolism; pectin biosynthesis.</text>
</comment>
<gene>
    <name evidence="5" type="ORF">HS088_TW14G00381</name>
</gene>
<dbReference type="PANTHER" id="PTHR13778:SF47">
    <property type="entry name" value="LIPOPOLYSACCHARIDE 1,3-GALACTOSYLTRANSFERASE"/>
    <property type="match status" value="1"/>
</dbReference>
<dbReference type="Gene3D" id="3.90.550.10">
    <property type="entry name" value="Spore Coat Polysaccharide Biosynthesis Protein SpsA, Chain A"/>
    <property type="match status" value="1"/>
</dbReference>
<evidence type="ECO:0008006" key="7">
    <source>
        <dbReference type="Google" id="ProtNLM"/>
    </source>
</evidence>
<proteinExistence type="predicted"/>
<dbReference type="GO" id="GO:0005794">
    <property type="term" value="C:Golgi apparatus"/>
    <property type="evidence" value="ECO:0007669"/>
    <property type="project" value="TreeGrafter"/>
</dbReference>
<dbReference type="AlphaFoldDB" id="A0A7J7CQ63"/>
<dbReference type="PANTHER" id="PTHR13778">
    <property type="entry name" value="GLYCOSYLTRANSFERASE 8 DOMAIN-CONTAINING PROTEIN"/>
    <property type="match status" value="1"/>
</dbReference>
<evidence type="ECO:0000313" key="6">
    <source>
        <dbReference type="Proteomes" id="UP000593562"/>
    </source>
</evidence>
<evidence type="ECO:0000313" key="5">
    <source>
        <dbReference type="EMBL" id="KAF5736245.1"/>
    </source>
</evidence>
<dbReference type="InterPro" id="IPR029044">
    <property type="entry name" value="Nucleotide-diphossugar_trans"/>
</dbReference>
<sequence length="379" mass="42625">MSWSSTAHRRSTATVADNPPPLRPRRPGLDPAPNPRPIFQVLAFGLIVAFGLLQLRPVTHVRDPSDPFRKWVQFQPNSSSSPLTSRFIKSDEREDGMVHIVSWMETLDLRLLAVLANSTLSSSRYPDLVSFHFFIPQGNEDKVSFYKLKVLFPHSNLEIRGQEEVKERVRSAISGTHYDVSDFEEVVPFIMHDVLQSLGKFIYVSPNVIVKGKVEQLIGVDLGHHAIAAAEDCSKRLNSYFNLDVLNAIQRSAAMPWVSETPYIKSSCLPDLNVLLIDASRLEKNFIPAVLWWSKVLNLNGRTIKPVIALALYSRYLKLPASWLVKDPSSSEFNKSMAIRYARPKVVFGDSGSDATLQSDHGNFWSQFLPPLSERILSG</sequence>
<feature type="region of interest" description="Disordered" evidence="4">
    <location>
        <begin position="1"/>
        <end position="31"/>
    </location>
</feature>
<dbReference type="InterPro" id="IPR050748">
    <property type="entry name" value="Glycosyltrans_8_dom-fam"/>
</dbReference>
<dbReference type="SUPFAM" id="SSF53448">
    <property type="entry name" value="Nucleotide-diphospho-sugar transferases"/>
    <property type="match status" value="1"/>
</dbReference>
<evidence type="ECO:0000256" key="4">
    <source>
        <dbReference type="SAM" id="MobiDB-lite"/>
    </source>
</evidence>
<accession>A0A7J7CQ63</accession>
<comment type="caution">
    <text evidence="5">The sequence shown here is derived from an EMBL/GenBank/DDBJ whole genome shotgun (WGS) entry which is preliminary data.</text>
</comment>
<reference evidence="5 6" key="1">
    <citation type="journal article" date="2020" name="Nat. Commun.">
        <title>Genome of Tripterygium wilfordii and identification of cytochrome P450 involved in triptolide biosynthesis.</title>
        <authorList>
            <person name="Tu L."/>
            <person name="Su P."/>
            <person name="Zhang Z."/>
            <person name="Gao L."/>
            <person name="Wang J."/>
            <person name="Hu T."/>
            <person name="Zhou J."/>
            <person name="Zhang Y."/>
            <person name="Zhao Y."/>
            <person name="Liu Y."/>
            <person name="Song Y."/>
            <person name="Tong Y."/>
            <person name="Lu Y."/>
            <person name="Yang J."/>
            <person name="Xu C."/>
            <person name="Jia M."/>
            <person name="Peters R.J."/>
            <person name="Huang L."/>
            <person name="Gao W."/>
        </authorList>
    </citation>
    <scope>NUCLEOTIDE SEQUENCE [LARGE SCALE GENOMIC DNA]</scope>
    <source>
        <strain evidence="6">cv. XIE 37</strain>
        <tissue evidence="5">Leaf</tissue>
    </source>
</reference>
<dbReference type="GO" id="GO:0016757">
    <property type="term" value="F:glycosyltransferase activity"/>
    <property type="evidence" value="ECO:0007669"/>
    <property type="project" value="UniProtKB-KW"/>
</dbReference>